<evidence type="ECO:0000313" key="1">
    <source>
        <dbReference type="EMBL" id="KAK2546692.1"/>
    </source>
</evidence>
<dbReference type="EMBL" id="JARQWQ010000332">
    <property type="protein sequence ID" value="KAK2546692.1"/>
    <property type="molecule type" value="Genomic_DNA"/>
</dbReference>
<dbReference type="Pfam" id="PF18758">
    <property type="entry name" value="KDZ"/>
    <property type="match status" value="1"/>
</dbReference>
<dbReference type="PANTHER" id="PTHR33096">
    <property type="entry name" value="CXC2 DOMAIN-CONTAINING PROTEIN"/>
    <property type="match status" value="1"/>
</dbReference>
<keyword evidence="2" id="KW-1185">Reference proteome</keyword>
<gene>
    <name evidence="1" type="ORF">P5673_033694</name>
</gene>
<dbReference type="AlphaFoldDB" id="A0AAD9UR63"/>
<reference evidence="1" key="2">
    <citation type="journal article" date="2023" name="Science">
        <title>Genomic signatures of disease resistance in endangered staghorn corals.</title>
        <authorList>
            <person name="Vollmer S.V."/>
            <person name="Selwyn J.D."/>
            <person name="Despard B.A."/>
            <person name="Roesel C.L."/>
        </authorList>
    </citation>
    <scope>NUCLEOTIDE SEQUENCE</scope>
    <source>
        <strain evidence="1">K2</strain>
    </source>
</reference>
<sequence length="249" mass="28111">MVLSARCVPRKKAKGGNTISSRHGDLLFSDQDDVDNFVDNYPHCGQKSMDQDCNRFHAGEVLPALRSKGKNRLFDEKGIFGRVCRHDFPKSLLSIKHGERISYSVYELKKLRDSVKADSLKVILMYDIACILSSHLKNSGQEELLSDVGLAIPIFHCYGHKASCQVQFSPKQTPNTGLTDGEGVERFWSYLRQFSTITKEMSVDKRVDVLTDASLHYGEHLFYRFGMNNHIPSEHSSPLCDGSNYDSKT</sequence>
<evidence type="ECO:0000313" key="2">
    <source>
        <dbReference type="Proteomes" id="UP001249851"/>
    </source>
</evidence>
<reference evidence="1" key="1">
    <citation type="journal article" date="2023" name="G3 (Bethesda)">
        <title>Whole genome assembly and annotation of the endangered Caribbean coral Acropora cervicornis.</title>
        <authorList>
            <person name="Selwyn J.D."/>
            <person name="Vollmer S.V."/>
        </authorList>
    </citation>
    <scope>NUCLEOTIDE SEQUENCE</scope>
    <source>
        <strain evidence="1">K2</strain>
    </source>
</reference>
<dbReference type="InterPro" id="IPR040521">
    <property type="entry name" value="KDZ"/>
</dbReference>
<proteinExistence type="predicted"/>
<dbReference type="PANTHER" id="PTHR33096:SF1">
    <property type="entry name" value="CXC1-LIKE CYSTEINE CLUSTER ASSOCIATED WITH KDZ TRANSPOSASES DOMAIN-CONTAINING PROTEIN"/>
    <property type="match status" value="1"/>
</dbReference>
<dbReference type="Proteomes" id="UP001249851">
    <property type="component" value="Unassembled WGS sequence"/>
</dbReference>
<name>A0AAD9UR63_ACRCE</name>
<comment type="caution">
    <text evidence="1">The sequence shown here is derived from an EMBL/GenBank/DDBJ whole genome shotgun (WGS) entry which is preliminary data.</text>
</comment>
<accession>A0AAD9UR63</accession>
<organism evidence="1 2">
    <name type="scientific">Acropora cervicornis</name>
    <name type="common">Staghorn coral</name>
    <dbReference type="NCBI Taxonomy" id="6130"/>
    <lineage>
        <taxon>Eukaryota</taxon>
        <taxon>Metazoa</taxon>
        <taxon>Cnidaria</taxon>
        <taxon>Anthozoa</taxon>
        <taxon>Hexacorallia</taxon>
        <taxon>Scleractinia</taxon>
        <taxon>Astrocoeniina</taxon>
        <taxon>Acroporidae</taxon>
        <taxon>Acropora</taxon>
    </lineage>
</organism>
<protein>
    <submittedName>
        <fullName evidence="1">Uncharacterized protein</fullName>
    </submittedName>
</protein>